<dbReference type="Proteomes" id="UP000002218">
    <property type="component" value="Chromosome"/>
</dbReference>
<evidence type="ECO:0000313" key="3">
    <source>
        <dbReference type="Proteomes" id="UP000002218"/>
    </source>
</evidence>
<dbReference type="KEGG" id="nml:Namu_0091"/>
<dbReference type="eggNOG" id="ENOG5033AQN">
    <property type="taxonomic scope" value="Bacteria"/>
</dbReference>
<reference evidence="2 3" key="2">
    <citation type="journal article" date="2010" name="Stand. Genomic Sci.">
        <title>Complete genome sequence of Nakamurella multipartita type strain (Y-104).</title>
        <authorList>
            <person name="Tice H."/>
            <person name="Mayilraj S."/>
            <person name="Sims D."/>
            <person name="Lapidus A."/>
            <person name="Nolan M."/>
            <person name="Lucas S."/>
            <person name="Glavina Del Rio T."/>
            <person name="Copeland A."/>
            <person name="Cheng J.F."/>
            <person name="Meincke L."/>
            <person name="Bruce D."/>
            <person name="Goodwin L."/>
            <person name="Pitluck S."/>
            <person name="Ivanova N."/>
            <person name="Mavromatis K."/>
            <person name="Ovchinnikova G."/>
            <person name="Pati A."/>
            <person name="Chen A."/>
            <person name="Palaniappan K."/>
            <person name="Land M."/>
            <person name="Hauser L."/>
            <person name="Chang Y.J."/>
            <person name="Jeffries C.D."/>
            <person name="Detter J.C."/>
            <person name="Brettin T."/>
            <person name="Rohde M."/>
            <person name="Goker M."/>
            <person name="Bristow J."/>
            <person name="Eisen J.A."/>
            <person name="Markowitz V."/>
            <person name="Hugenholtz P."/>
            <person name="Kyrpides N.C."/>
            <person name="Klenk H.P."/>
            <person name="Chen F."/>
        </authorList>
    </citation>
    <scope>NUCLEOTIDE SEQUENCE [LARGE SCALE GENOMIC DNA]</scope>
    <source>
        <strain evidence="3">ATCC 700099 / DSM 44233 / CIP 104796 / JCM 9543 / NBRC 105858 / Y-104</strain>
    </source>
</reference>
<evidence type="ECO:0000256" key="1">
    <source>
        <dbReference type="SAM" id="MobiDB-lite"/>
    </source>
</evidence>
<dbReference type="AlphaFoldDB" id="C8XIT8"/>
<sequence>MHGDDKLPLGDLICPEPGCRAELVAVEVRKTGTRFLRNRPGTSDCGHALGRAQSGGPPSAEHRWLQQRLAEMCGDLGHSAIQEHYESRADVWVHNTPPLAIEVQRWPTAFADRSRARQSTGANVLWLLPESASSQKAAKELFRQPAARVRVFEEGSRHVSATPWNPGHSDRVWLSIGATVMRPSADGLTLVSAGNYDAKTFLREVLDGRRRWFGPREVGFKYGSGWARPDEVEQMRAARARVKLRVPAPTLQAWPALVATDRLAVADQAPPTDTPPVAAAPSIPGPEDFPSRPASGSADAVSQAELTHKVDPPTPSVMSGSTQRGWFRRFRTWLTGV</sequence>
<gene>
    <name evidence="2" type="ordered locus">Namu_0091</name>
</gene>
<proteinExistence type="predicted"/>
<reference evidence="3" key="1">
    <citation type="submission" date="2009-09" db="EMBL/GenBank/DDBJ databases">
        <title>The complete genome of Nakamurella multipartita DSM 44233.</title>
        <authorList>
            <consortium name="US DOE Joint Genome Institute (JGI-PGF)"/>
            <person name="Lucas S."/>
            <person name="Copeland A."/>
            <person name="Lapidus A."/>
            <person name="Glavina del Rio T."/>
            <person name="Dalin E."/>
            <person name="Tice H."/>
            <person name="Bruce D."/>
            <person name="Goodwin L."/>
            <person name="Pitluck S."/>
            <person name="Kyrpides N."/>
            <person name="Mavromatis K."/>
            <person name="Ivanova N."/>
            <person name="Ovchinnikova G."/>
            <person name="Sims D."/>
            <person name="Meincke L."/>
            <person name="Brettin T."/>
            <person name="Detter J.C."/>
            <person name="Han C."/>
            <person name="Larimer F."/>
            <person name="Land M."/>
            <person name="Hauser L."/>
            <person name="Markowitz V."/>
            <person name="Cheng J.-F."/>
            <person name="Hugenholtz P."/>
            <person name="Woyke T."/>
            <person name="Wu D."/>
            <person name="Klenk H.-P."/>
            <person name="Eisen J.A."/>
        </authorList>
    </citation>
    <scope>NUCLEOTIDE SEQUENCE [LARGE SCALE GENOMIC DNA]</scope>
    <source>
        <strain evidence="3">ATCC 700099 / DSM 44233 / CIP 104796 / JCM 9543 / NBRC 105858 / Y-104</strain>
    </source>
</reference>
<dbReference type="EMBL" id="CP001737">
    <property type="protein sequence ID" value="ACV76525.1"/>
    <property type="molecule type" value="Genomic_DNA"/>
</dbReference>
<dbReference type="InParanoid" id="C8XIT8"/>
<organism evidence="2 3">
    <name type="scientific">Nakamurella multipartita (strain ATCC 700099 / DSM 44233 / CIP 104796 / JCM 9543 / NBRC 105858 / Y-104)</name>
    <name type="common">Microsphaera multipartita</name>
    <dbReference type="NCBI Taxonomy" id="479431"/>
    <lineage>
        <taxon>Bacteria</taxon>
        <taxon>Bacillati</taxon>
        <taxon>Actinomycetota</taxon>
        <taxon>Actinomycetes</taxon>
        <taxon>Nakamurellales</taxon>
        <taxon>Nakamurellaceae</taxon>
        <taxon>Nakamurella</taxon>
    </lineage>
</organism>
<feature type="compositionally biased region" description="Low complexity" evidence="1">
    <location>
        <begin position="267"/>
        <end position="281"/>
    </location>
</feature>
<accession>C8XIT8</accession>
<dbReference type="HOGENOM" id="CLU_823434_0_0_11"/>
<evidence type="ECO:0000313" key="2">
    <source>
        <dbReference type="EMBL" id="ACV76525.1"/>
    </source>
</evidence>
<keyword evidence="3" id="KW-1185">Reference proteome</keyword>
<feature type="region of interest" description="Disordered" evidence="1">
    <location>
        <begin position="267"/>
        <end position="321"/>
    </location>
</feature>
<name>C8XIT8_NAKMY</name>
<protein>
    <submittedName>
        <fullName evidence="2">Uncharacterized protein</fullName>
    </submittedName>
</protein>